<comment type="caution">
    <text evidence="1">The sequence shown here is derived from an EMBL/GenBank/DDBJ whole genome shotgun (WGS) entry which is preliminary data.</text>
</comment>
<protein>
    <submittedName>
        <fullName evidence="1">Uncharacterized protein</fullName>
    </submittedName>
</protein>
<organism evidence="1 2">
    <name type="scientific">Crotalaria pallida</name>
    <name type="common">Smooth rattlebox</name>
    <name type="synonym">Crotalaria striata</name>
    <dbReference type="NCBI Taxonomy" id="3830"/>
    <lineage>
        <taxon>Eukaryota</taxon>
        <taxon>Viridiplantae</taxon>
        <taxon>Streptophyta</taxon>
        <taxon>Embryophyta</taxon>
        <taxon>Tracheophyta</taxon>
        <taxon>Spermatophyta</taxon>
        <taxon>Magnoliopsida</taxon>
        <taxon>eudicotyledons</taxon>
        <taxon>Gunneridae</taxon>
        <taxon>Pentapetalae</taxon>
        <taxon>rosids</taxon>
        <taxon>fabids</taxon>
        <taxon>Fabales</taxon>
        <taxon>Fabaceae</taxon>
        <taxon>Papilionoideae</taxon>
        <taxon>50 kb inversion clade</taxon>
        <taxon>genistoids sensu lato</taxon>
        <taxon>core genistoids</taxon>
        <taxon>Crotalarieae</taxon>
        <taxon>Crotalaria</taxon>
    </lineage>
</organism>
<dbReference type="Proteomes" id="UP001372338">
    <property type="component" value="Unassembled WGS sequence"/>
</dbReference>
<proteinExistence type="predicted"/>
<dbReference type="AlphaFoldDB" id="A0AAN9HUD5"/>
<sequence length="172" mass="19502">MPSKTQPNTPLVFLPHFVPSSFPSSFSGSPSLPLKILIQPSCSLTRSVPLFHSLHHSLAIVVVSLSLSPIRFLSLLVPFSSSLGDSSLPFGWVVHRSHSVPFYLGLIRFVPRWFVSLLVPQFDSLWWFNSLAGSLKQLLNVRRRLLYDWVMDVDNERRDVILAKALPKKKIR</sequence>
<evidence type="ECO:0000313" key="1">
    <source>
        <dbReference type="EMBL" id="KAK7251063.1"/>
    </source>
</evidence>
<keyword evidence="2" id="KW-1185">Reference proteome</keyword>
<gene>
    <name evidence="1" type="ORF">RIF29_33938</name>
</gene>
<reference evidence="1 2" key="1">
    <citation type="submission" date="2024-01" db="EMBL/GenBank/DDBJ databases">
        <title>The genomes of 5 underutilized Papilionoideae crops provide insights into root nodulation and disease resistanc.</title>
        <authorList>
            <person name="Yuan L."/>
        </authorList>
    </citation>
    <scope>NUCLEOTIDE SEQUENCE [LARGE SCALE GENOMIC DNA]</scope>
    <source>
        <strain evidence="1">ZHUSHIDOU_FW_LH</strain>
        <tissue evidence="1">Leaf</tissue>
    </source>
</reference>
<name>A0AAN9HUD5_CROPI</name>
<dbReference type="EMBL" id="JAYWIO010000007">
    <property type="protein sequence ID" value="KAK7251063.1"/>
    <property type="molecule type" value="Genomic_DNA"/>
</dbReference>
<accession>A0AAN9HUD5</accession>
<evidence type="ECO:0000313" key="2">
    <source>
        <dbReference type="Proteomes" id="UP001372338"/>
    </source>
</evidence>